<evidence type="ECO:0000259" key="3">
    <source>
        <dbReference type="Pfam" id="PF24016"/>
    </source>
</evidence>
<organism evidence="4 5">
    <name type="scientific">Polyporus arcularius HHB13444</name>
    <dbReference type="NCBI Taxonomy" id="1314778"/>
    <lineage>
        <taxon>Eukaryota</taxon>
        <taxon>Fungi</taxon>
        <taxon>Dikarya</taxon>
        <taxon>Basidiomycota</taxon>
        <taxon>Agaricomycotina</taxon>
        <taxon>Agaricomycetes</taxon>
        <taxon>Polyporales</taxon>
        <taxon>Polyporaceae</taxon>
        <taxon>Polyporus</taxon>
    </lineage>
</organism>
<evidence type="ECO:0000256" key="1">
    <source>
        <dbReference type="SAM" id="MobiDB-lite"/>
    </source>
</evidence>
<proteinExistence type="predicted"/>
<dbReference type="STRING" id="1314778.A0A5C3P0I0"/>
<feature type="domain" description="DUF7330" evidence="3">
    <location>
        <begin position="269"/>
        <end position="394"/>
    </location>
</feature>
<dbReference type="AlphaFoldDB" id="A0A5C3P0I0"/>
<keyword evidence="5" id="KW-1185">Reference proteome</keyword>
<dbReference type="InterPro" id="IPR055754">
    <property type="entry name" value="DUF7330"/>
</dbReference>
<dbReference type="InParanoid" id="A0A5C3P0I0"/>
<evidence type="ECO:0000256" key="2">
    <source>
        <dbReference type="SAM" id="Phobius"/>
    </source>
</evidence>
<gene>
    <name evidence="4" type="ORF">K466DRAFT_555759</name>
</gene>
<dbReference type="Pfam" id="PF24016">
    <property type="entry name" value="DUF7330"/>
    <property type="match status" value="1"/>
</dbReference>
<evidence type="ECO:0000313" key="5">
    <source>
        <dbReference type="Proteomes" id="UP000308197"/>
    </source>
</evidence>
<keyword evidence="2" id="KW-1133">Transmembrane helix</keyword>
<protein>
    <recommendedName>
        <fullName evidence="3">DUF7330 domain-containing protein</fullName>
    </recommendedName>
</protein>
<keyword evidence="2" id="KW-0812">Transmembrane</keyword>
<reference evidence="4 5" key="1">
    <citation type="journal article" date="2019" name="Nat. Ecol. Evol.">
        <title>Megaphylogeny resolves global patterns of mushroom evolution.</title>
        <authorList>
            <person name="Varga T."/>
            <person name="Krizsan K."/>
            <person name="Foldi C."/>
            <person name="Dima B."/>
            <person name="Sanchez-Garcia M."/>
            <person name="Sanchez-Ramirez S."/>
            <person name="Szollosi G.J."/>
            <person name="Szarkandi J.G."/>
            <person name="Papp V."/>
            <person name="Albert L."/>
            <person name="Andreopoulos W."/>
            <person name="Angelini C."/>
            <person name="Antonin V."/>
            <person name="Barry K.W."/>
            <person name="Bougher N.L."/>
            <person name="Buchanan P."/>
            <person name="Buyck B."/>
            <person name="Bense V."/>
            <person name="Catcheside P."/>
            <person name="Chovatia M."/>
            <person name="Cooper J."/>
            <person name="Damon W."/>
            <person name="Desjardin D."/>
            <person name="Finy P."/>
            <person name="Geml J."/>
            <person name="Haridas S."/>
            <person name="Hughes K."/>
            <person name="Justo A."/>
            <person name="Karasinski D."/>
            <person name="Kautmanova I."/>
            <person name="Kiss B."/>
            <person name="Kocsube S."/>
            <person name="Kotiranta H."/>
            <person name="LaButti K.M."/>
            <person name="Lechner B.E."/>
            <person name="Liimatainen K."/>
            <person name="Lipzen A."/>
            <person name="Lukacs Z."/>
            <person name="Mihaltcheva S."/>
            <person name="Morgado L.N."/>
            <person name="Niskanen T."/>
            <person name="Noordeloos M.E."/>
            <person name="Ohm R.A."/>
            <person name="Ortiz-Santana B."/>
            <person name="Ovrebo C."/>
            <person name="Racz N."/>
            <person name="Riley R."/>
            <person name="Savchenko A."/>
            <person name="Shiryaev A."/>
            <person name="Soop K."/>
            <person name="Spirin V."/>
            <person name="Szebenyi C."/>
            <person name="Tomsovsky M."/>
            <person name="Tulloss R.E."/>
            <person name="Uehling J."/>
            <person name="Grigoriev I.V."/>
            <person name="Vagvolgyi C."/>
            <person name="Papp T."/>
            <person name="Martin F.M."/>
            <person name="Miettinen O."/>
            <person name="Hibbett D.S."/>
            <person name="Nagy L.G."/>
        </authorList>
    </citation>
    <scope>NUCLEOTIDE SEQUENCE [LARGE SCALE GENOMIC DNA]</scope>
    <source>
        <strain evidence="4 5">HHB13444</strain>
    </source>
</reference>
<feature type="transmembrane region" description="Helical" evidence="2">
    <location>
        <begin position="53"/>
        <end position="71"/>
    </location>
</feature>
<sequence length="462" mass="50822">MSTPTAEYATEKGPETRQLLAPPPPGPLGYYGAYQPPVVIPQDRPRNARRRRLWHFLACTFLFVGAMHLFAKRGPRGSKWYCGRPAQQQVRDDMYPYAPSDCSESVNWTTDGAGLPDEYPYHARTSFTLPIGAKELAFVAQGAQQHGHFELSQTADAGSDEAVMEVHVSYKEQDALSDATVCRLHPAEDSWGLGIFTSRHPHHHRSLWFHVHVRLPAADADSPLKIENLGTYLPQYTHHVGDIGDTAYFDFLRLKGSNSAVEAESVAGNLVLVKSSNGAIRGTYNTSTSLVLETSNAPISVSANLLNGNERPTVLYAKTSNGRVDAEVTLATNTSDGTQGKYHVTTRSSNAPVRLAFVDAPVDSALTAIAHTSNSPVHVTLHETYEGRFDASTSSWFTPEVRWKPVDDPAGRERKRNVRIDTVKRSQSHGVVYWDADGEERGSVDVTTSNSPVRLDLSRVDD</sequence>
<dbReference type="Proteomes" id="UP000308197">
    <property type="component" value="Unassembled WGS sequence"/>
</dbReference>
<dbReference type="EMBL" id="ML211429">
    <property type="protein sequence ID" value="TFK83011.1"/>
    <property type="molecule type" value="Genomic_DNA"/>
</dbReference>
<name>A0A5C3P0I0_9APHY</name>
<keyword evidence="2" id="KW-0472">Membrane</keyword>
<evidence type="ECO:0000313" key="4">
    <source>
        <dbReference type="EMBL" id="TFK83011.1"/>
    </source>
</evidence>
<accession>A0A5C3P0I0</accession>
<feature type="region of interest" description="Disordered" evidence="1">
    <location>
        <begin position="1"/>
        <end position="22"/>
    </location>
</feature>